<dbReference type="PANTHER" id="PTHR11504">
    <property type="entry name" value="CYTOCHROME C OXIDASE POLYPEPTIDE VIA"/>
    <property type="match status" value="1"/>
</dbReference>
<dbReference type="OMA" id="KLPWMVD"/>
<evidence type="ECO:0000313" key="14">
    <source>
        <dbReference type="Proteomes" id="UP000016931"/>
    </source>
</evidence>
<evidence type="ECO:0000256" key="5">
    <source>
        <dbReference type="ARBA" id="ARBA00022792"/>
    </source>
</evidence>
<dbReference type="Gene3D" id="4.10.95.10">
    <property type="entry name" value="Cytochrome c oxidase, subunit VIa"/>
    <property type="match status" value="1"/>
</dbReference>
<dbReference type="FunFam" id="4.10.95.10:FF:000001">
    <property type="entry name" value="Cytochrome c oxidase subunit 6A, mitochondrial"/>
    <property type="match status" value="1"/>
</dbReference>
<protein>
    <recommendedName>
        <fullName evidence="12">Cytochrome c oxidase subunit</fullName>
    </recommendedName>
    <alternativeName>
        <fullName evidence="12">Cytochrome c oxidase polypeptide VIa</fullName>
    </alternativeName>
</protein>
<sequence>MLGLRTASRTFTPAVRRITQKRLSSGTPNFTGAADNAFNRERAAVKEHAAATSDLWRKLSIYVVIPCLCIASVNAYRLWTEHWEHVAHGPSLEEKTEYPFQNIRTKNFFWGDGDKTLFWNPKVNYHKPSEE</sequence>
<keyword evidence="6" id="KW-0809">Transit peptide</keyword>
<keyword evidence="8" id="KW-0560">Oxidoreductase</keyword>
<organism evidence="13 14">
    <name type="scientific">Sphaerulina musiva (strain SO2202)</name>
    <name type="common">Poplar stem canker fungus</name>
    <name type="synonym">Septoria musiva</name>
    <dbReference type="NCBI Taxonomy" id="692275"/>
    <lineage>
        <taxon>Eukaryota</taxon>
        <taxon>Fungi</taxon>
        <taxon>Dikarya</taxon>
        <taxon>Ascomycota</taxon>
        <taxon>Pezizomycotina</taxon>
        <taxon>Dothideomycetes</taxon>
        <taxon>Dothideomycetidae</taxon>
        <taxon>Mycosphaerellales</taxon>
        <taxon>Mycosphaerellaceae</taxon>
        <taxon>Sphaerulina</taxon>
    </lineage>
</organism>
<evidence type="ECO:0000256" key="11">
    <source>
        <dbReference type="RuleBase" id="RU004396"/>
    </source>
</evidence>
<dbReference type="UniPathway" id="UPA00705"/>
<accession>M3CVH3</accession>
<evidence type="ECO:0000256" key="2">
    <source>
        <dbReference type="ARBA" id="ARBA00004673"/>
    </source>
</evidence>
<dbReference type="Proteomes" id="UP000016931">
    <property type="component" value="Unassembled WGS sequence"/>
</dbReference>
<dbReference type="GO" id="GO:0030234">
    <property type="term" value="F:enzyme regulator activity"/>
    <property type="evidence" value="ECO:0007669"/>
    <property type="project" value="EnsemblFungi"/>
</dbReference>
<dbReference type="GO" id="GO:0016491">
    <property type="term" value="F:oxidoreductase activity"/>
    <property type="evidence" value="ECO:0007669"/>
    <property type="project" value="UniProtKB-KW"/>
</dbReference>
<keyword evidence="10 12" id="KW-0472">Membrane</keyword>
<dbReference type="HOGENOM" id="CLU_122515_0_0_1"/>
<evidence type="ECO:0000256" key="8">
    <source>
        <dbReference type="ARBA" id="ARBA00023002"/>
    </source>
</evidence>
<dbReference type="STRING" id="692275.M3CVH3"/>
<evidence type="ECO:0000313" key="13">
    <source>
        <dbReference type="EMBL" id="EMF08152.1"/>
    </source>
</evidence>
<dbReference type="EMBL" id="KB456272">
    <property type="protein sequence ID" value="EMF08152.1"/>
    <property type="molecule type" value="Genomic_DNA"/>
</dbReference>
<keyword evidence="5 12" id="KW-0999">Mitochondrion inner membrane</keyword>
<evidence type="ECO:0000256" key="12">
    <source>
        <dbReference type="RuleBase" id="RU004397"/>
    </source>
</evidence>
<dbReference type="CDD" id="cd00925">
    <property type="entry name" value="Cyt_c_Oxidase_VIa"/>
    <property type="match status" value="1"/>
</dbReference>
<comment type="pathway">
    <text evidence="2">Energy metabolism; oxidative phosphorylation.</text>
</comment>
<dbReference type="GO" id="GO:0097250">
    <property type="term" value="P:mitochondrial respirasome assembly"/>
    <property type="evidence" value="ECO:0007669"/>
    <property type="project" value="EnsemblFungi"/>
</dbReference>
<dbReference type="InterPro" id="IPR018507">
    <property type="entry name" value="Cyt_c_oxidase_su6a_CS"/>
</dbReference>
<dbReference type="OrthoDB" id="5947505at2759"/>
<comment type="subcellular location">
    <subcellularLocation>
        <location evidence="1">Mitochondrion inner membrane</location>
        <topology evidence="1">Single-pass membrane protein</topology>
    </subcellularLocation>
</comment>
<evidence type="ECO:0000256" key="10">
    <source>
        <dbReference type="ARBA" id="ARBA00023136"/>
    </source>
</evidence>
<proteinExistence type="inferred from homology"/>
<dbReference type="RefSeq" id="XP_016756273.1">
    <property type="nucleotide sequence ID" value="XM_016907436.1"/>
</dbReference>
<dbReference type="SUPFAM" id="SSF81411">
    <property type="entry name" value="Mitochondrial cytochrome c oxidase subunit VIa"/>
    <property type="match status" value="1"/>
</dbReference>
<evidence type="ECO:0000256" key="4">
    <source>
        <dbReference type="ARBA" id="ARBA00022692"/>
    </source>
</evidence>
<comment type="similarity">
    <text evidence="3 11">Belongs to the cytochrome c oxidase subunit 6A family.</text>
</comment>
<dbReference type="GO" id="GO:0005743">
    <property type="term" value="C:mitochondrial inner membrane"/>
    <property type="evidence" value="ECO:0007669"/>
    <property type="project" value="UniProtKB-SubCell"/>
</dbReference>
<dbReference type="PROSITE" id="PS01329">
    <property type="entry name" value="COX6A"/>
    <property type="match status" value="1"/>
</dbReference>
<dbReference type="InterPro" id="IPR036418">
    <property type="entry name" value="Cyt_c_oxidase_su6a_sf"/>
</dbReference>
<keyword evidence="4" id="KW-0812">Transmembrane</keyword>
<name>M3CVH3_SPHMS</name>
<evidence type="ECO:0000256" key="3">
    <source>
        <dbReference type="ARBA" id="ARBA00005553"/>
    </source>
</evidence>
<evidence type="ECO:0000256" key="9">
    <source>
        <dbReference type="ARBA" id="ARBA00023128"/>
    </source>
</evidence>
<dbReference type="GeneID" id="27904573"/>
<keyword evidence="7" id="KW-1133">Transmembrane helix</keyword>
<dbReference type="GO" id="GO:0045277">
    <property type="term" value="C:respiratory chain complex IV"/>
    <property type="evidence" value="ECO:0007669"/>
    <property type="project" value="EnsemblFungi"/>
</dbReference>
<gene>
    <name evidence="13" type="ORF">SEPMUDRAFT_152420</name>
</gene>
<evidence type="ECO:0000256" key="1">
    <source>
        <dbReference type="ARBA" id="ARBA00004434"/>
    </source>
</evidence>
<dbReference type="eggNOG" id="KOG3469">
    <property type="taxonomic scope" value="Eukaryota"/>
</dbReference>
<dbReference type="Pfam" id="PF02046">
    <property type="entry name" value="COX6A"/>
    <property type="match status" value="1"/>
</dbReference>
<dbReference type="AlphaFoldDB" id="M3CVH3"/>
<evidence type="ECO:0000256" key="6">
    <source>
        <dbReference type="ARBA" id="ARBA00022946"/>
    </source>
</evidence>
<evidence type="ECO:0000256" key="7">
    <source>
        <dbReference type="ARBA" id="ARBA00022989"/>
    </source>
</evidence>
<dbReference type="GO" id="GO:0006123">
    <property type="term" value="P:mitochondrial electron transport, cytochrome c to oxygen"/>
    <property type="evidence" value="ECO:0007669"/>
    <property type="project" value="TreeGrafter"/>
</dbReference>
<dbReference type="InterPro" id="IPR001349">
    <property type="entry name" value="Cyt_c_oxidase_su6a"/>
</dbReference>
<keyword evidence="9 12" id="KW-0496">Mitochondrion</keyword>
<dbReference type="GO" id="GO:0004129">
    <property type="term" value="F:cytochrome-c oxidase activity"/>
    <property type="evidence" value="ECO:0007669"/>
    <property type="project" value="EnsemblFungi"/>
</dbReference>
<dbReference type="PANTHER" id="PTHR11504:SF0">
    <property type="entry name" value="CYTOCHROME C OXIDASE SUBUNIT"/>
    <property type="match status" value="1"/>
</dbReference>
<keyword evidence="14" id="KW-1185">Reference proteome</keyword>
<reference evidence="13 14" key="1">
    <citation type="journal article" date="2012" name="PLoS Pathog.">
        <title>Diverse lifestyles and strategies of plant pathogenesis encoded in the genomes of eighteen Dothideomycetes fungi.</title>
        <authorList>
            <person name="Ohm R.A."/>
            <person name="Feau N."/>
            <person name="Henrissat B."/>
            <person name="Schoch C.L."/>
            <person name="Horwitz B.A."/>
            <person name="Barry K.W."/>
            <person name="Condon B.J."/>
            <person name="Copeland A.C."/>
            <person name="Dhillon B."/>
            <person name="Glaser F."/>
            <person name="Hesse C.N."/>
            <person name="Kosti I."/>
            <person name="LaButti K."/>
            <person name="Lindquist E.A."/>
            <person name="Lucas S."/>
            <person name="Salamov A.A."/>
            <person name="Bradshaw R.E."/>
            <person name="Ciuffetti L."/>
            <person name="Hamelin R.C."/>
            <person name="Kema G.H.J."/>
            <person name="Lawrence C."/>
            <person name="Scott J.A."/>
            <person name="Spatafora J.W."/>
            <person name="Turgeon B.G."/>
            <person name="de Wit P.J.G.M."/>
            <person name="Zhong S."/>
            <person name="Goodwin S.B."/>
            <person name="Grigoriev I.V."/>
        </authorList>
    </citation>
    <scope>NUCLEOTIDE SEQUENCE [LARGE SCALE GENOMIC DNA]</scope>
    <source>
        <strain evidence="13 14">SO2202</strain>
    </source>
</reference>